<gene>
    <name evidence="1" type="ORF">AS202_11330</name>
</gene>
<evidence type="ECO:0000313" key="2">
    <source>
        <dbReference type="Proteomes" id="UP000069030"/>
    </source>
</evidence>
<dbReference type="Pfam" id="PF09365">
    <property type="entry name" value="DUF2461"/>
    <property type="match status" value="1"/>
</dbReference>
<dbReference type="KEGG" id="mod:AS202_11330"/>
<dbReference type="PANTHER" id="PTHR36452:SF1">
    <property type="entry name" value="DUF2461 DOMAIN-CONTAINING PROTEIN"/>
    <property type="match status" value="1"/>
</dbReference>
<dbReference type="RefSeq" id="WP_006260822.1">
    <property type="nucleotide sequence ID" value="NZ_CP013690.1"/>
</dbReference>
<organism evidence="1 2">
    <name type="scientific">Myroides odoratimimus</name>
    <dbReference type="NCBI Taxonomy" id="76832"/>
    <lineage>
        <taxon>Bacteria</taxon>
        <taxon>Pseudomonadati</taxon>
        <taxon>Bacteroidota</taxon>
        <taxon>Flavobacteriia</taxon>
        <taxon>Flavobacteriales</taxon>
        <taxon>Flavobacteriaceae</taxon>
        <taxon>Myroides</taxon>
    </lineage>
</organism>
<proteinExistence type="predicted"/>
<dbReference type="PANTHER" id="PTHR36452">
    <property type="entry name" value="CHROMOSOME 12, WHOLE GENOME SHOTGUN SEQUENCE"/>
    <property type="match status" value="1"/>
</dbReference>
<evidence type="ECO:0000313" key="1">
    <source>
        <dbReference type="EMBL" id="ALU26704.1"/>
    </source>
</evidence>
<sequence>MKQLTKEHIDFLITLSQNNNKPWFTENKPTFDKVFAEVKAYFKMIYDEMQQHDSIDVFHVHRIYRDVRFSKDKTPYKDYFGLHLGRTKPMLRGGYYVNIEPGRSFVGGGFWEPNKEDLLRIRKEIEIDASELRDIIAEEQFQKYFGELQGEELKTAPKGFDKEHPAIDLLRKKQYLVMRSFTDKEVLAPNFKEEVIKTFLAMRPLFDYMSDVLTTDVNGESLYGY</sequence>
<reference evidence="1 2" key="1">
    <citation type="journal article" date="2016" name="J. Zhejiang Univ. Sci. B">
        <title>Antibiotic resistance mechanisms of Myroides sp.</title>
        <authorList>
            <person name="Hu S."/>
            <person name="Yuan S."/>
            <person name="Qu H."/>
            <person name="Jiang T."/>
            <person name="Zhou Y."/>
            <person name="Wang M."/>
            <person name="Ming D."/>
        </authorList>
    </citation>
    <scope>NUCLEOTIDE SEQUENCE [LARGE SCALE GENOMIC DNA]</scope>
    <source>
        <strain evidence="1 2">PR63039</strain>
    </source>
</reference>
<dbReference type="EMBL" id="CP013690">
    <property type="protein sequence ID" value="ALU26704.1"/>
    <property type="molecule type" value="Genomic_DNA"/>
</dbReference>
<name>A0AAI8C4D1_9FLAO</name>
<protein>
    <recommendedName>
        <fullName evidence="3">TIGR02453 family protein</fullName>
    </recommendedName>
</protein>
<evidence type="ECO:0008006" key="3">
    <source>
        <dbReference type="Google" id="ProtNLM"/>
    </source>
</evidence>
<dbReference type="PIRSF" id="PIRSF028451">
    <property type="entry name" value="UCP028451"/>
    <property type="match status" value="1"/>
</dbReference>
<dbReference type="InterPro" id="IPR015996">
    <property type="entry name" value="UCP028451"/>
</dbReference>
<dbReference type="InterPro" id="IPR012808">
    <property type="entry name" value="CHP02453"/>
</dbReference>
<dbReference type="NCBIfam" id="TIGR02453">
    <property type="entry name" value="TIGR02453 family protein"/>
    <property type="match status" value="1"/>
</dbReference>
<dbReference type="Proteomes" id="UP000069030">
    <property type="component" value="Chromosome"/>
</dbReference>
<dbReference type="AlphaFoldDB" id="A0AAI8C4D1"/>
<accession>A0AAI8C4D1</accession>